<keyword evidence="6" id="KW-0804">Transcription</keyword>
<keyword evidence="7 8" id="KW-0539">Nucleus</keyword>
<sequence length="322" mass="34753">MAGSWGLVKLFGKTIPVPVEVHIQADPFKETGGGSGAGGERREAEDEDDGRKHLSVLAVESSGSASEGKNEQRSPSSPVRSLSGGGEKNPKPAKPEKILPCPRCNSMATKFCYYNNYNLNQPRHFCKNCQRYWTAGGTMRNVPVGAGRRKNKHSAAYCRHITVVKAPLSPEEHAPVFPAEEKSNSAGGDGWGENAPCFSGNPWAYPISVYPMAAYWSVPWMSPSSSPGLGKKHPRQGEAEPERCLWFPKTLRIDDPVEAAKSSIWAAMGLSKDMAGRGGLFTGFDQAKDNPSATKAEASKAFLANPAAVSRSFSFQESSLFD</sequence>
<keyword evidence="1" id="KW-0479">Metal-binding</keyword>
<dbReference type="Pfam" id="PF02701">
    <property type="entry name" value="Zn_ribbon_Dof"/>
    <property type="match status" value="1"/>
</dbReference>
<evidence type="ECO:0000256" key="2">
    <source>
        <dbReference type="ARBA" id="ARBA00022771"/>
    </source>
</evidence>
<keyword evidence="12" id="KW-1185">Reference proteome</keyword>
<evidence type="ECO:0000259" key="10">
    <source>
        <dbReference type="PROSITE" id="PS50884"/>
    </source>
</evidence>
<evidence type="ECO:0000313" key="11">
    <source>
        <dbReference type="EMBL" id="CAA7401925.1"/>
    </source>
</evidence>
<feature type="compositionally biased region" description="Polar residues" evidence="9">
    <location>
        <begin position="61"/>
        <end position="80"/>
    </location>
</feature>
<comment type="subcellular location">
    <subcellularLocation>
        <location evidence="8">Nucleus</location>
    </subcellularLocation>
</comment>
<keyword evidence="2 8" id="KW-0863">Zinc-finger</keyword>
<evidence type="ECO:0000256" key="7">
    <source>
        <dbReference type="ARBA" id="ARBA00023242"/>
    </source>
</evidence>
<evidence type="ECO:0000256" key="8">
    <source>
        <dbReference type="PROSITE-ProRule" id="PRU00071"/>
    </source>
</evidence>
<feature type="region of interest" description="Disordered" evidence="9">
    <location>
        <begin position="24"/>
        <end position="99"/>
    </location>
</feature>
<dbReference type="GO" id="GO:0005634">
    <property type="term" value="C:nucleus"/>
    <property type="evidence" value="ECO:0007669"/>
    <property type="project" value="UniProtKB-SubCell"/>
</dbReference>
<evidence type="ECO:0000256" key="3">
    <source>
        <dbReference type="ARBA" id="ARBA00022833"/>
    </source>
</evidence>
<dbReference type="GO" id="GO:0003700">
    <property type="term" value="F:DNA-binding transcription factor activity"/>
    <property type="evidence" value="ECO:0007669"/>
    <property type="project" value="InterPro"/>
</dbReference>
<evidence type="ECO:0000256" key="6">
    <source>
        <dbReference type="ARBA" id="ARBA00023163"/>
    </source>
</evidence>
<dbReference type="PROSITE" id="PS01361">
    <property type="entry name" value="ZF_DOF_1"/>
    <property type="match status" value="1"/>
</dbReference>
<keyword evidence="3" id="KW-0862">Zinc</keyword>
<dbReference type="InterPro" id="IPR045174">
    <property type="entry name" value="Dof"/>
</dbReference>
<evidence type="ECO:0000256" key="1">
    <source>
        <dbReference type="ARBA" id="ARBA00022723"/>
    </source>
</evidence>
<feature type="compositionally biased region" description="Basic and acidic residues" evidence="9">
    <location>
        <begin position="88"/>
        <end position="97"/>
    </location>
</feature>
<dbReference type="PROSITE" id="PS50884">
    <property type="entry name" value="ZF_DOF_2"/>
    <property type="match status" value="1"/>
</dbReference>
<reference evidence="11" key="1">
    <citation type="submission" date="2020-02" db="EMBL/GenBank/DDBJ databases">
        <authorList>
            <person name="Scholz U."/>
            <person name="Mascher M."/>
            <person name="Fiebig A."/>
        </authorList>
    </citation>
    <scope>NUCLEOTIDE SEQUENCE</scope>
</reference>
<evidence type="ECO:0000256" key="5">
    <source>
        <dbReference type="ARBA" id="ARBA00023125"/>
    </source>
</evidence>
<dbReference type="AlphaFoldDB" id="A0A7I8KY47"/>
<evidence type="ECO:0000256" key="9">
    <source>
        <dbReference type="SAM" id="MobiDB-lite"/>
    </source>
</evidence>
<dbReference type="PANTHER" id="PTHR31089:SF1">
    <property type="entry name" value="CYCLIC DOF FACTOR 3"/>
    <property type="match status" value="1"/>
</dbReference>
<organism evidence="11 12">
    <name type="scientific">Spirodela intermedia</name>
    <name type="common">Intermediate duckweed</name>
    <dbReference type="NCBI Taxonomy" id="51605"/>
    <lineage>
        <taxon>Eukaryota</taxon>
        <taxon>Viridiplantae</taxon>
        <taxon>Streptophyta</taxon>
        <taxon>Embryophyta</taxon>
        <taxon>Tracheophyta</taxon>
        <taxon>Spermatophyta</taxon>
        <taxon>Magnoliopsida</taxon>
        <taxon>Liliopsida</taxon>
        <taxon>Araceae</taxon>
        <taxon>Lemnoideae</taxon>
        <taxon>Spirodela</taxon>
    </lineage>
</organism>
<feature type="domain" description="Dof-type" evidence="10">
    <location>
        <begin position="99"/>
        <end position="153"/>
    </location>
</feature>
<keyword evidence="4" id="KW-0805">Transcription regulation</keyword>
<name>A0A7I8KY47_SPIIN</name>
<dbReference type="GO" id="GO:0003677">
    <property type="term" value="F:DNA binding"/>
    <property type="evidence" value="ECO:0007669"/>
    <property type="project" value="UniProtKB-UniRule"/>
</dbReference>
<dbReference type="GO" id="GO:0008270">
    <property type="term" value="F:zinc ion binding"/>
    <property type="evidence" value="ECO:0007669"/>
    <property type="project" value="UniProtKB-KW"/>
</dbReference>
<dbReference type="EMBL" id="LR746272">
    <property type="protein sequence ID" value="CAA7401925.1"/>
    <property type="molecule type" value="Genomic_DNA"/>
</dbReference>
<evidence type="ECO:0000256" key="4">
    <source>
        <dbReference type="ARBA" id="ARBA00023015"/>
    </source>
</evidence>
<dbReference type="PANTHER" id="PTHR31089">
    <property type="entry name" value="CYCLIC DOF FACTOR 2"/>
    <property type="match status" value="1"/>
</dbReference>
<dbReference type="Proteomes" id="UP000663760">
    <property type="component" value="Chromosome 9"/>
</dbReference>
<gene>
    <name evidence="11" type="ORF">SI8410_09012603</name>
</gene>
<evidence type="ECO:0000313" key="12">
    <source>
        <dbReference type="Proteomes" id="UP000663760"/>
    </source>
</evidence>
<proteinExistence type="predicted"/>
<keyword evidence="5 8" id="KW-0238">DNA-binding</keyword>
<feature type="compositionally biased region" description="Basic and acidic residues" evidence="9">
    <location>
        <begin position="39"/>
        <end position="52"/>
    </location>
</feature>
<protein>
    <recommendedName>
        <fullName evidence="10">Dof-type domain-containing protein</fullName>
    </recommendedName>
</protein>
<dbReference type="InterPro" id="IPR003851">
    <property type="entry name" value="Znf_Dof"/>
</dbReference>
<dbReference type="OrthoDB" id="1927254at2759"/>
<accession>A0A7I8KY47</accession>